<protein>
    <recommendedName>
        <fullName evidence="2">Peroxin/Ferlin domain-containing protein</fullName>
    </recommendedName>
</protein>
<evidence type="ECO:0000313" key="4">
    <source>
        <dbReference type="Proteomes" id="UP001150569"/>
    </source>
</evidence>
<dbReference type="InterPro" id="IPR006614">
    <property type="entry name" value="Peroxin/Ferlin"/>
</dbReference>
<organism evidence="3 4">
    <name type="scientific">Tieghemiomyces parasiticus</name>
    <dbReference type="NCBI Taxonomy" id="78921"/>
    <lineage>
        <taxon>Eukaryota</taxon>
        <taxon>Fungi</taxon>
        <taxon>Fungi incertae sedis</taxon>
        <taxon>Zoopagomycota</taxon>
        <taxon>Kickxellomycotina</taxon>
        <taxon>Dimargaritomycetes</taxon>
        <taxon>Dimargaritales</taxon>
        <taxon>Dimargaritaceae</taxon>
        <taxon>Tieghemiomyces</taxon>
    </lineage>
</organism>
<evidence type="ECO:0000256" key="1">
    <source>
        <dbReference type="SAM" id="MobiDB-lite"/>
    </source>
</evidence>
<evidence type="ECO:0000259" key="2">
    <source>
        <dbReference type="SMART" id="SM00694"/>
    </source>
</evidence>
<name>A0A9W7ZR34_9FUNG</name>
<keyword evidence="4" id="KW-1185">Reference proteome</keyword>
<reference evidence="3" key="1">
    <citation type="submission" date="2022-07" db="EMBL/GenBank/DDBJ databases">
        <title>Phylogenomic reconstructions and comparative analyses of Kickxellomycotina fungi.</title>
        <authorList>
            <person name="Reynolds N.K."/>
            <person name="Stajich J.E."/>
            <person name="Barry K."/>
            <person name="Grigoriev I.V."/>
            <person name="Crous P."/>
            <person name="Smith M.E."/>
        </authorList>
    </citation>
    <scope>NUCLEOTIDE SEQUENCE</scope>
    <source>
        <strain evidence="3">RSA 861</strain>
    </source>
</reference>
<feature type="compositionally biased region" description="Polar residues" evidence="1">
    <location>
        <begin position="18"/>
        <end position="27"/>
    </location>
</feature>
<accession>A0A9W7ZR34</accession>
<dbReference type="InterPro" id="IPR051513">
    <property type="entry name" value="Tectonin_beta-prop"/>
</dbReference>
<feature type="compositionally biased region" description="Acidic residues" evidence="1">
    <location>
        <begin position="34"/>
        <end position="43"/>
    </location>
</feature>
<gene>
    <name evidence="3" type="ORF">IWQ60_008887</name>
</gene>
<dbReference type="OrthoDB" id="72441at2759"/>
<dbReference type="EMBL" id="JANBPT010000696">
    <property type="protein sequence ID" value="KAJ1914232.1"/>
    <property type="molecule type" value="Genomic_DNA"/>
</dbReference>
<feature type="region of interest" description="Disordered" evidence="1">
    <location>
        <begin position="158"/>
        <end position="183"/>
    </location>
</feature>
<dbReference type="InterPro" id="IPR010482">
    <property type="entry name" value="TECPR1-like_DysF"/>
</dbReference>
<feature type="region of interest" description="Disordered" evidence="1">
    <location>
        <begin position="18"/>
        <end position="45"/>
    </location>
</feature>
<dbReference type="Pfam" id="PF06398">
    <property type="entry name" value="Pex24p"/>
    <property type="match status" value="1"/>
</dbReference>
<dbReference type="GO" id="GO:0005778">
    <property type="term" value="C:peroxisomal membrane"/>
    <property type="evidence" value="ECO:0007669"/>
    <property type="project" value="UniProtKB-ARBA"/>
</dbReference>
<sequence>MGLRHRFLPTFRRNQASNHAGFSTSNIDVGRDREEEDEEEEPQGTERFDVIYENQRGLYLFGVPKFNSKLLFHADPPAWYDGYNFALADIHSYQLPDPSWEWVYDQWCVDMSDDVDEEGWTYSISFGLPWWHGAHRPWKAFVRRRRWIRLRRKHGRIGLSGNPTPDVPRSKRSSAASRVNDDDEDYNPAVELFGQLRAMKTDRQRLDTLVEWLETEDGAVVVQHLIPHLLPQLEYETSKTQFLQLLEDYGLAPERYKHEIQPPAFFSDRKQLDGMLDPTPPATRVQTFRGASSNARPLRY</sequence>
<feature type="domain" description="Peroxin/Ferlin" evidence="2">
    <location>
        <begin position="119"/>
        <end position="154"/>
    </location>
</feature>
<dbReference type="PANTHER" id="PTHR23250">
    <property type="entry name" value="DYSFERLIN-RELATED"/>
    <property type="match status" value="1"/>
</dbReference>
<dbReference type="Proteomes" id="UP001150569">
    <property type="component" value="Unassembled WGS sequence"/>
</dbReference>
<dbReference type="GO" id="GO:0007031">
    <property type="term" value="P:peroxisome organization"/>
    <property type="evidence" value="ECO:0007669"/>
    <property type="project" value="UniProtKB-ARBA"/>
</dbReference>
<comment type="caution">
    <text evidence="3">The sequence shown here is derived from an EMBL/GenBank/DDBJ whole genome shotgun (WGS) entry which is preliminary data.</text>
</comment>
<dbReference type="PANTHER" id="PTHR23250:SF1">
    <property type="entry name" value="TECTONIN BETA-PROPELLER REPEAT-CONTAINING PROTEIN 1"/>
    <property type="match status" value="1"/>
</dbReference>
<evidence type="ECO:0000313" key="3">
    <source>
        <dbReference type="EMBL" id="KAJ1914232.1"/>
    </source>
</evidence>
<dbReference type="SMART" id="SM00694">
    <property type="entry name" value="DysFC"/>
    <property type="match status" value="1"/>
</dbReference>
<proteinExistence type="predicted"/>
<dbReference type="AlphaFoldDB" id="A0A9W7ZR34"/>